<name>A0ACB9TW66_HOLOL</name>
<keyword evidence="2" id="KW-1185">Reference proteome</keyword>
<reference evidence="1" key="1">
    <citation type="submission" date="2022-04" db="EMBL/GenBank/DDBJ databases">
        <title>Chromosome-scale genome assembly of Holotrichia oblita Faldermann.</title>
        <authorList>
            <person name="Rongchong L."/>
        </authorList>
    </citation>
    <scope>NUCLEOTIDE SEQUENCE</scope>
    <source>
        <strain evidence="1">81SQS9</strain>
    </source>
</reference>
<organism evidence="1 2">
    <name type="scientific">Holotrichia oblita</name>
    <name type="common">Chafer beetle</name>
    <dbReference type="NCBI Taxonomy" id="644536"/>
    <lineage>
        <taxon>Eukaryota</taxon>
        <taxon>Metazoa</taxon>
        <taxon>Ecdysozoa</taxon>
        <taxon>Arthropoda</taxon>
        <taxon>Hexapoda</taxon>
        <taxon>Insecta</taxon>
        <taxon>Pterygota</taxon>
        <taxon>Neoptera</taxon>
        <taxon>Endopterygota</taxon>
        <taxon>Coleoptera</taxon>
        <taxon>Polyphaga</taxon>
        <taxon>Scarabaeiformia</taxon>
        <taxon>Scarabaeidae</taxon>
        <taxon>Melolonthinae</taxon>
        <taxon>Holotrichia</taxon>
    </lineage>
</organism>
<dbReference type="Proteomes" id="UP001056778">
    <property type="component" value="Chromosome 1"/>
</dbReference>
<proteinExistence type="predicted"/>
<evidence type="ECO:0000313" key="1">
    <source>
        <dbReference type="EMBL" id="KAI4471127.1"/>
    </source>
</evidence>
<gene>
    <name evidence="1" type="ORF">MML48_1g07827</name>
</gene>
<protein>
    <submittedName>
        <fullName evidence="1">Uncharacterized protein</fullName>
    </submittedName>
</protein>
<sequence length="143" mass="16519">MISNNSSHKLKASKSSDCQDNNLDDSVELESIDGEAIGDSNRRYQGSNYFDGRNRGAKPRRGEYKPNRNMERRGYRGRGNMASRRTDRDFSDGGVYIISRKYQDSLSKNTGMYHQSKFYESDKKVEIKFNLPEDTRISKLLED</sequence>
<comment type="caution">
    <text evidence="1">The sequence shown here is derived from an EMBL/GenBank/DDBJ whole genome shotgun (WGS) entry which is preliminary data.</text>
</comment>
<dbReference type="EMBL" id="CM043015">
    <property type="protein sequence ID" value="KAI4471127.1"/>
    <property type="molecule type" value="Genomic_DNA"/>
</dbReference>
<accession>A0ACB9TW66</accession>
<evidence type="ECO:0000313" key="2">
    <source>
        <dbReference type="Proteomes" id="UP001056778"/>
    </source>
</evidence>